<keyword evidence="1" id="KW-1133">Transmembrane helix</keyword>
<reference evidence="2 3" key="1">
    <citation type="submission" date="2021-08" db="EMBL/GenBank/DDBJ databases">
        <title>The genome sequence of Chitinophaga sp. B61.</title>
        <authorList>
            <person name="Zhang X."/>
        </authorList>
    </citation>
    <scope>NUCLEOTIDE SEQUENCE [LARGE SCALE GENOMIC DNA]</scope>
    <source>
        <strain evidence="2 3">B61</strain>
    </source>
</reference>
<protein>
    <recommendedName>
        <fullName evidence="4">DUF2127 domain-containing protein</fullName>
    </recommendedName>
</protein>
<gene>
    <name evidence="2" type="ORF">K1Y79_27895</name>
</gene>
<organism evidence="2 3">
    <name type="scientific">Chitinophaga rhizophila</name>
    <dbReference type="NCBI Taxonomy" id="2866212"/>
    <lineage>
        <taxon>Bacteria</taxon>
        <taxon>Pseudomonadati</taxon>
        <taxon>Bacteroidota</taxon>
        <taxon>Chitinophagia</taxon>
        <taxon>Chitinophagales</taxon>
        <taxon>Chitinophagaceae</taxon>
        <taxon>Chitinophaga</taxon>
    </lineage>
</organism>
<keyword evidence="1" id="KW-0812">Transmembrane</keyword>
<comment type="caution">
    <text evidence="2">The sequence shown here is derived from an EMBL/GenBank/DDBJ whole genome shotgun (WGS) entry which is preliminary data.</text>
</comment>
<feature type="transmembrane region" description="Helical" evidence="1">
    <location>
        <begin position="93"/>
        <end position="112"/>
    </location>
</feature>
<evidence type="ECO:0000313" key="2">
    <source>
        <dbReference type="EMBL" id="MBW8688190.1"/>
    </source>
</evidence>
<proteinExistence type="predicted"/>
<feature type="transmembrane region" description="Helical" evidence="1">
    <location>
        <begin position="68"/>
        <end position="87"/>
    </location>
</feature>
<dbReference type="RefSeq" id="WP_220253510.1">
    <property type="nucleotide sequence ID" value="NZ_JAICCF010000006.1"/>
</dbReference>
<feature type="transmembrane region" description="Helical" evidence="1">
    <location>
        <begin position="37"/>
        <end position="56"/>
    </location>
</feature>
<evidence type="ECO:0008006" key="4">
    <source>
        <dbReference type="Google" id="ProtNLM"/>
    </source>
</evidence>
<dbReference type="Proteomes" id="UP000812961">
    <property type="component" value="Unassembled WGS sequence"/>
</dbReference>
<keyword evidence="1" id="KW-0472">Membrane</keyword>
<feature type="transmembrane region" description="Helical" evidence="1">
    <location>
        <begin position="12"/>
        <end position="31"/>
    </location>
</feature>
<evidence type="ECO:0000313" key="3">
    <source>
        <dbReference type="Proteomes" id="UP000812961"/>
    </source>
</evidence>
<sequence>MLKTILKADCILGGVTAITGLVCSHWLSDFLGLPADLILIIAIITLAYAGVALTLALQQEVIIPLLKILIYANWVWAFISLGILYYYSPGATIYGVIFLVLQVMVVGLLAYLEGIYMRG</sequence>
<name>A0ABS7GLT7_9BACT</name>
<evidence type="ECO:0000256" key="1">
    <source>
        <dbReference type="SAM" id="Phobius"/>
    </source>
</evidence>
<keyword evidence="3" id="KW-1185">Reference proteome</keyword>
<accession>A0ABS7GLT7</accession>
<dbReference type="EMBL" id="JAICCF010000006">
    <property type="protein sequence ID" value="MBW8688190.1"/>
    <property type="molecule type" value="Genomic_DNA"/>
</dbReference>